<feature type="domain" description="Tc1-like transposase DDE" evidence="1">
    <location>
        <begin position="3"/>
        <end position="82"/>
    </location>
</feature>
<keyword evidence="3" id="KW-1185">Reference proteome</keyword>
<dbReference type="InterPro" id="IPR036397">
    <property type="entry name" value="RNaseH_sf"/>
</dbReference>
<dbReference type="Pfam" id="PF13358">
    <property type="entry name" value="DDE_3"/>
    <property type="match status" value="1"/>
</dbReference>
<evidence type="ECO:0000259" key="1">
    <source>
        <dbReference type="Pfam" id="PF13358"/>
    </source>
</evidence>
<dbReference type="InterPro" id="IPR038717">
    <property type="entry name" value="Tc1-like_DDE_dom"/>
</dbReference>
<evidence type="ECO:0000313" key="2">
    <source>
        <dbReference type="EMBL" id="KAI6655852.1"/>
    </source>
</evidence>
<accession>A0AAV7K3L2</accession>
<protein>
    <recommendedName>
        <fullName evidence="1">Tc1-like transposase DDE domain-containing protein</fullName>
    </recommendedName>
</protein>
<dbReference type="EMBL" id="JAKMXF010000166">
    <property type="protein sequence ID" value="KAI6655852.1"/>
    <property type="molecule type" value="Genomic_DNA"/>
</dbReference>
<dbReference type="Gene3D" id="3.30.420.10">
    <property type="entry name" value="Ribonuclease H-like superfamily/Ribonuclease H"/>
    <property type="match status" value="1"/>
</dbReference>
<dbReference type="GO" id="GO:0003676">
    <property type="term" value="F:nucleic acid binding"/>
    <property type="evidence" value="ECO:0007669"/>
    <property type="project" value="InterPro"/>
</dbReference>
<evidence type="ECO:0000313" key="3">
    <source>
        <dbReference type="Proteomes" id="UP001165289"/>
    </source>
</evidence>
<proteinExistence type="predicted"/>
<gene>
    <name evidence="2" type="ORF">LOD99_1586</name>
</gene>
<sequence length="108" mass="12454">MINSAKYMDVIDSRIKPQLQEHFPNGDCVLQQDLAPHTTKVVQRHYEASNIKVMEWPVNSPDIAPIENLWAIIKSRLQNLDSTTKEKVIKSVLEVWKSDPDIQKICEN</sequence>
<dbReference type="AlphaFoldDB" id="A0AAV7K3L2"/>
<name>A0AAV7K3L2_9METZ</name>
<reference evidence="2 3" key="1">
    <citation type="journal article" date="2023" name="BMC Biol.">
        <title>The compact genome of the sponge Oopsacas minuta (Hexactinellida) is lacking key metazoan core genes.</title>
        <authorList>
            <person name="Santini S."/>
            <person name="Schenkelaars Q."/>
            <person name="Jourda C."/>
            <person name="Duchesne M."/>
            <person name="Belahbib H."/>
            <person name="Rocher C."/>
            <person name="Selva M."/>
            <person name="Riesgo A."/>
            <person name="Vervoort M."/>
            <person name="Leys S.P."/>
            <person name="Kodjabachian L."/>
            <person name="Le Bivic A."/>
            <person name="Borchiellini C."/>
            <person name="Claverie J.M."/>
            <person name="Renard E."/>
        </authorList>
    </citation>
    <scope>NUCLEOTIDE SEQUENCE [LARGE SCALE GENOMIC DNA]</scope>
    <source>
        <strain evidence="2">SPO-2</strain>
    </source>
</reference>
<comment type="caution">
    <text evidence="2">The sequence shown here is derived from an EMBL/GenBank/DDBJ whole genome shotgun (WGS) entry which is preliminary data.</text>
</comment>
<dbReference type="Proteomes" id="UP001165289">
    <property type="component" value="Unassembled WGS sequence"/>
</dbReference>
<organism evidence="2 3">
    <name type="scientific">Oopsacas minuta</name>
    <dbReference type="NCBI Taxonomy" id="111878"/>
    <lineage>
        <taxon>Eukaryota</taxon>
        <taxon>Metazoa</taxon>
        <taxon>Porifera</taxon>
        <taxon>Hexactinellida</taxon>
        <taxon>Hexasterophora</taxon>
        <taxon>Lyssacinosida</taxon>
        <taxon>Leucopsacidae</taxon>
        <taxon>Oopsacas</taxon>
    </lineage>
</organism>